<dbReference type="InParanoid" id="A0A2R5GCP5"/>
<evidence type="ECO:0000313" key="3">
    <source>
        <dbReference type="Proteomes" id="UP000241890"/>
    </source>
</evidence>
<gene>
    <name evidence="2" type="ORF">FCC1311_045482</name>
</gene>
<dbReference type="SUPFAM" id="SSF48452">
    <property type="entry name" value="TPR-like"/>
    <property type="match status" value="1"/>
</dbReference>
<name>A0A2R5GCP5_9STRA</name>
<dbReference type="AlphaFoldDB" id="A0A2R5GCP5"/>
<protein>
    <submittedName>
        <fullName evidence="2">Uncharacterized protein</fullName>
    </submittedName>
</protein>
<proteinExistence type="predicted"/>
<comment type="caution">
    <text evidence="2">The sequence shown here is derived from an EMBL/GenBank/DDBJ whole genome shotgun (WGS) entry which is preliminary data.</text>
</comment>
<dbReference type="InterPro" id="IPR011990">
    <property type="entry name" value="TPR-like_helical_dom_sf"/>
</dbReference>
<dbReference type="Gene3D" id="1.25.40.10">
    <property type="entry name" value="Tetratricopeptide repeat domain"/>
    <property type="match status" value="1"/>
</dbReference>
<evidence type="ECO:0000256" key="1">
    <source>
        <dbReference type="SAM" id="MobiDB-lite"/>
    </source>
</evidence>
<reference evidence="2 3" key="1">
    <citation type="submission" date="2017-12" db="EMBL/GenBank/DDBJ databases">
        <title>Sequencing, de novo assembly and annotation of complete genome of a new Thraustochytrid species, strain FCC1311.</title>
        <authorList>
            <person name="Sedici K."/>
            <person name="Godart F."/>
            <person name="Aiese Cigliano R."/>
            <person name="Sanseverino W."/>
            <person name="Barakat M."/>
            <person name="Ortet P."/>
            <person name="Marechal E."/>
            <person name="Cagnac O."/>
            <person name="Amato A."/>
        </authorList>
    </citation>
    <scope>NUCLEOTIDE SEQUENCE [LARGE SCALE GENOMIC DNA]</scope>
</reference>
<dbReference type="Proteomes" id="UP000241890">
    <property type="component" value="Unassembled WGS sequence"/>
</dbReference>
<accession>A0A2R5GCP5</accession>
<feature type="region of interest" description="Disordered" evidence="1">
    <location>
        <begin position="1"/>
        <end position="75"/>
    </location>
</feature>
<sequence>MSVTAALGAPGLPGSRSSAARGTGRTAPLTLVNPATSANAYSSSGSGGSSNSSSSSSRLSAMRNFSPRLGKGLRKTSTRLDETMLELETQVENLLTAGGRPSEIAEAFAELGDAQLQQGALPQALESFAFALSYSSPRAQAVAYLGVAKTRYAMAKKLSKTKRAKTREEALQDIEAALKLVARFHQDTPLETEAKQLHNVVQALPFKVSV</sequence>
<dbReference type="EMBL" id="BEYU01000040">
    <property type="protein sequence ID" value="GBG28325.1"/>
    <property type="molecule type" value="Genomic_DNA"/>
</dbReference>
<evidence type="ECO:0000313" key="2">
    <source>
        <dbReference type="EMBL" id="GBG28325.1"/>
    </source>
</evidence>
<organism evidence="2 3">
    <name type="scientific">Hondaea fermentalgiana</name>
    <dbReference type="NCBI Taxonomy" id="2315210"/>
    <lineage>
        <taxon>Eukaryota</taxon>
        <taxon>Sar</taxon>
        <taxon>Stramenopiles</taxon>
        <taxon>Bigyra</taxon>
        <taxon>Labyrinthulomycetes</taxon>
        <taxon>Thraustochytrida</taxon>
        <taxon>Thraustochytriidae</taxon>
        <taxon>Hondaea</taxon>
    </lineage>
</organism>
<keyword evidence="3" id="KW-1185">Reference proteome</keyword>